<keyword evidence="2" id="KW-0175">Coiled coil</keyword>
<evidence type="ECO:0000256" key="2">
    <source>
        <dbReference type="SAM" id="Coils"/>
    </source>
</evidence>
<evidence type="ECO:0000313" key="4">
    <source>
        <dbReference type="EMBL" id="CAE7709741.1"/>
    </source>
</evidence>
<feature type="coiled-coil region" evidence="2">
    <location>
        <begin position="359"/>
        <end position="386"/>
    </location>
</feature>
<feature type="domain" description="EF-hand" evidence="3">
    <location>
        <begin position="481"/>
        <end position="510"/>
    </location>
</feature>
<dbReference type="SUPFAM" id="SSF47473">
    <property type="entry name" value="EF-hand"/>
    <property type="match status" value="1"/>
</dbReference>
<protein>
    <recommendedName>
        <fullName evidence="3">EF-hand domain-containing protein</fullName>
    </recommendedName>
</protein>
<dbReference type="AlphaFoldDB" id="A0A812X2J5"/>
<dbReference type="InterPro" id="IPR018247">
    <property type="entry name" value="EF_Hand_1_Ca_BS"/>
</dbReference>
<sequence>MQIRVCTPENRDVLETEMFEILTSREVEMGGLLDQVRMECSRALEIADKRVAQVLKQREEEEERMRKPRETLQEMEEMLASFRQSCLEFEELGAEGTVSPDQVSTAENSFEEFSSKAKKFRDELKEFVQEHSKDFQNQTLPLEVRQGWLEKVRACATASKEADELLEKSRTALTEAKNLAKKELLNAAKIRLDAKLQEVPKAFAQAQQLVAVCEQKAEPFVGIPKHKGKDEHEMQSIAKELDEMVGSASNGVSSARTTLSSQSTDVEVEDEIKEDIAQYIQDQTKRLQIRLGQLDKRISRVRNLVSNYQKDLQNEKNSQIIRELKAKAFDLIEDSKLSEKAEEASAAVKDAEGQSEKFSKMETMAMSELQEELQSLEGKTQAARESLDVVTQMLCPVKDVDEDVRMTLCKHVLSKKSSLKTKLLFLEQRLKRMKSLVEKGRLVIKQKEVSRSSEIHLKALKVMDLFREDQSGKGLEGLPSQDIFAIMDADKDGVIGKDDFRNFFTEVMELADETKRKEFPSLEELSELFERSLLEGESGLPLSIFERLLIRYVQVVRPTTMTQHNEIMLGETVREVKMGEILEVLQGPVLCGPMKLPRLLVRATSDSALGWITMAGNAGSVFLKELIRR</sequence>
<dbReference type="Proteomes" id="UP000601435">
    <property type="component" value="Unassembled WGS sequence"/>
</dbReference>
<name>A0A812X2J5_9DINO</name>
<proteinExistence type="predicted"/>
<comment type="caution">
    <text evidence="4">The sequence shown here is derived from an EMBL/GenBank/DDBJ whole genome shotgun (WGS) entry which is preliminary data.</text>
</comment>
<evidence type="ECO:0000313" key="5">
    <source>
        <dbReference type="Proteomes" id="UP000601435"/>
    </source>
</evidence>
<dbReference type="InterPro" id="IPR002048">
    <property type="entry name" value="EF_hand_dom"/>
</dbReference>
<evidence type="ECO:0000256" key="1">
    <source>
        <dbReference type="ARBA" id="ARBA00022837"/>
    </source>
</evidence>
<dbReference type="OrthoDB" id="429467at2759"/>
<organism evidence="4 5">
    <name type="scientific">Symbiodinium necroappetens</name>
    <dbReference type="NCBI Taxonomy" id="1628268"/>
    <lineage>
        <taxon>Eukaryota</taxon>
        <taxon>Sar</taxon>
        <taxon>Alveolata</taxon>
        <taxon>Dinophyceae</taxon>
        <taxon>Suessiales</taxon>
        <taxon>Symbiodiniaceae</taxon>
        <taxon>Symbiodinium</taxon>
    </lineage>
</organism>
<keyword evidence="1" id="KW-0106">Calcium</keyword>
<dbReference type="PROSITE" id="PS00018">
    <property type="entry name" value="EF_HAND_1"/>
    <property type="match status" value="1"/>
</dbReference>
<dbReference type="EMBL" id="CAJNJA010035696">
    <property type="protein sequence ID" value="CAE7709741.1"/>
    <property type="molecule type" value="Genomic_DNA"/>
</dbReference>
<accession>A0A812X2J5</accession>
<dbReference type="GO" id="GO:0005509">
    <property type="term" value="F:calcium ion binding"/>
    <property type="evidence" value="ECO:0007669"/>
    <property type="project" value="InterPro"/>
</dbReference>
<dbReference type="PROSITE" id="PS50222">
    <property type="entry name" value="EF_HAND_2"/>
    <property type="match status" value="1"/>
</dbReference>
<feature type="coiled-coil region" evidence="2">
    <location>
        <begin position="44"/>
        <end position="130"/>
    </location>
</feature>
<dbReference type="Gene3D" id="1.10.238.10">
    <property type="entry name" value="EF-hand"/>
    <property type="match status" value="1"/>
</dbReference>
<dbReference type="InterPro" id="IPR011992">
    <property type="entry name" value="EF-hand-dom_pair"/>
</dbReference>
<evidence type="ECO:0000259" key="3">
    <source>
        <dbReference type="PROSITE" id="PS50222"/>
    </source>
</evidence>
<gene>
    <name evidence="4" type="ORF">SNEC2469_LOCUS20475</name>
</gene>
<reference evidence="4" key="1">
    <citation type="submission" date="2021-02" db="EMBL/GenBank/DDBJ databases">
        <authorList>
            <person name="Dougan E. K."/>
            <person name="Rhodes N."/>
            <person name="Thang M."/>
            <person name="Chan C."/>
        </authorList>
    </citation>
    <scope>NUCLEOTIDE SEQUENCE</scope>
</reference>
<keyword evidence="5" id="KW-1185">Reference proteome</keyword>